<organism evidence="1">
    <name type="scientific">mine drainage metagenome</name>
    <dbReference type="NCBI Taxonomy" id="410659"/>
    <lineage>
        <taxon>unclassified sequences</taxon>
        <taxon>metagenomes</taxon>
        <taxon>ecological metagenomes</taxon>
    </lineage>
</organism>
<dbReference type="AlphaFoldDB" id="A0A1J5REY1"/>
<evidence type="ECO:0000313" key="1">
    <source>
        <dbReference type="EMBL" id="OIQ94664.1"/>
    </source>
</evidence>
<accession>A0A1J5REY1</accession>
<sequence>MKDLNRRFGTRYRQQFTANGLRNQQTRELEMREWHANQIGGRS</sequence>
<protein>
    <submittedName>
        <fullName evidence="1">Uncharacterized protein</fullName>
    </submittedName>
</protein>
<gene>
    <name evidence="1" type="ORF">GALL_233220</name>
</gene>
<dbReference type="EMBL" id="MLJW01000181">
    <property type="protein sequence ID" value="OIQ94664.1"/>
    <property type="molecule type" value="Genomic_DNA"/>
</dbReference>
<reference evidence="1" key="1">
    <citation type="submission" date="2016-10" db="EMBL/GenBank/DDBJ databases">
        <title>Sequence of Gallionella enrichment culture.</title>
        <authorList>
            <person name="Poehlein A."/>
            <person name="Muehling M."/>
            <person name="Daniel R."/>
        </authorList>
    </citation>
    <scope>NUCLEOTIDE SEQUENCE</scope>
</reference>
<comment type="caution">
    <text evidence="1">The sequence shown here is derived from an EMBL/GenBank/DDBJ whole genome shotgun (WGS) entry which is preliminary data.</text>
</comment>
<name>A0A1J5REY1_9ZZZZ</name>
<proteinExistence type="predicted"/>